<keyword evidence="4" id="KW-0027">Amidation</keyword>
<dbReference type="PANTHER" id="PTHR36476">
    <property type="entry name" value="OREXIGENIC NEUROPEPTIDE QRFP"/>
    <property type="match status" value="1"/>
</dbReference>
<comment type="similarity">
    <text evidence="2">Belongs to the RFamide neuropeptide family.</text>
</comment>
<organism evidence="7 8">
    <name type="scientific">Myotis brandtii</name>
    <name type="common">Brandt's bat</name>
    <dbReference type="NCBI Taxonomy" id="109478"/>
    <lineage>
        <taxon>Eukaryota</taxon>
        <taxon>Metazoa</taxon>
        <taxon>Chordata</taxon>
        <taxon>Craniata</taxon>
        <taxon>Vertebrata</taxon>
        <taxon>Euteleostomi</taxon>
        <taxon>Mammalia</taxon>
        <taxon>Eutheria</taxon>
        <taxon>Laurasiatheria</taxon>
        <taxon>Chiroptera</taxon>
        <taxon>Yangochiroptera</taxon>
        <taxon>Vespertilionidae</taxon>
        <taxon>Myotis</taxon>
    </lineage>
</organism>
<dbReference type="EMBL" id="KE164631">
    <property type="protein sequence ID" value="EPQ19287.1"/>
    <property type="molecule type" value="Genomic_DNA"/>
</dbReference>
<reference evidence="7 8" key="1">
    <citation type="journal article" date="2013" name="Nat. Commun.">
        <title>Genome analysis reveals insights into physiology and longevity of the Brandt's bat Myotis brandtii.</title>
        <authorList>
            <person name="Seim I."/>
            <person name="Fang X."/>
            <person name="Xiong Z."/>
            <person name="Lobanov A.V."/>
            <person name="Huang Z."/>
            <person name="Ma S."/>
            <person name="Feng Y."/>
            <person name="Turanov A.A."/>
            <person name="Zhu Y."/>
            <person name="Lenz T.L."/>
            <person name="Gerashchenko M.V."/>
            <person name="Fan D."/>
            <person name="Hee Yim S."/>
            <person name="Yao X."/>
            <person name="Jordan D."/>
            <person name="Xiong Y."/>
            <person name="Ma Y."/>
            <person name="Lyapunov A.N."/>
            <person name="Chen G."/>
            <person name="Kulakova O.I."/>
            <person name="Sun Y."/>
            <person name="Lee S.G."/>
            <person name="Bronson R.T."/>
            <person name="Moskalev A.A."/>
            <person name="Sunyaev S.R."/>
            <person name="Zhang G."/>
            <person name="Krogh A."/>
            <person name="Wang J."/>
            <person name="Gladyshev V.N."/>
        </authorList>
    </citation>
    <scope>NUCLEOTIDE SEQUENCE [LARGE SCALE GENOMIC DNA]</scope>
</reference>
<evidence type="ECO:0000313" key="8">
    <source>
        <dbReference type="Proteomes" id="UP000052978"/>
    </source>
</evidence>
<keyword evidence="6" id="KW-0732">Signal</keyword>
<keyword evidence="3" id="KW-0964">Secreted</keyword>
<evidence type="ECO:0000256" key="4">
    <source>
        <dbReference type="ARBA" id="ARBA00022815"/>
    </source>
</evidence>
<keyword evidence="8" id="KW-1185">Reference proteome</keyword>
<evidence type="ECO:0000256" key="3">
    <source>
        <dbReference type="ARBA" id="ARBA00022525"/>
    </source>
</evidence>
<dbReference type="AlphaFoldDB" id="S7QDJ4"/>
<keyword evidence="5 7" id="KW-0527">Neuropeptide</keyword>
<accession>S7QDJ4</accession>
<sequence length="157" mass="17325">MVRLHLLSCLLLLPLAACFPLLDREAPMDTTGGTGGGMRWADLAGRHKVHFLEWRRALHLRALLLFVKELEIPLGTLADEISGLARALLIMAKELQMLGRERAGFGLRFRRQDDGRGEAGSLLADGEKASSPLGTLADEISGHDKKKGGFHFRFGRR</sequence>
<dbReference type="GO" id="GO:0005576">
    <property type="term" value="C:extracellular region"/>
    <property type="evidence" value="ECO:0007669"/>
    <property type="project" value="UniProtKB-SubCell"/>
</dbReference>
<evidence type="ECO:0000256" key="2">
    <source>
        <dbReference type="ARBA" id="ARBA00005516"/>
    </source>
</evidence>
<feature type="signal peptide" evidence="6">
    <location>
        <begin position="1"/>
        <end position="18"/>
    </location>
</feature>
<evidence type="ECO:0000256" key="5">
    <source>
        <dbReference type="ARBA" id="ARBA00023320"/>
    </source>
</evidence>
<evidence type="ECO:0000256" key="1">
    <source>
        <dbReference type="ARBA" id="ARBA00004613"/>
    </source>
</evidence>
<proteinExistence type="inferred from homology"/>
<dbReference type="eggNOG" id="ENOG502S84J">
    <property type="taxonomic scope" value="Eukaryota"/>
</dbReference>
<dbReference type="InterPro" id="IPR024565">
    <property type="entry name" value="P518"/>
</dbReference>
<name>S7QDJ4_MYOBR</name>
<feature type="chain" id="PRO_5004543975" evidence="6">
    <location>
        <begin position="19"/>
        <end position="157"/>
    </location>
</feature>
<comment type="subcellular location">
    <subcellularLocation>
        <location evidence="1">Secreted</location>
    </subcellularLocation>
</comment>
<protein>
    <submittedName>
        <fullName evidence="7">Orexigenic neuropeptide QRFP</fullName>
    </submittedName>
</protein>
<gene>
    <name evidence="7" type="ORF">D623_10003927</name>
</gene>
<evidence type="ECO:0000313" key="7">
    <source>
        <dbReference type="EMBL" id="EPQ19287.1"/>
    </source>
</evidence>
<dbReference type="GO" id="GO:0005184">
    <property type="term" value="F:neuropeptide hormone activity"/>
    <property type="evidence" value="ECO:0007669"/>
    <property type="project" value="TreeGrafter"/>
</dbReference>
<dbReference type="Proteomes" id="UP000052978">
    <property type="component" value="Unassembled WGS sequence"/>
</dbReference>
<dbReference type="GO" id="GO:0007218">
    <property type="term" value="P:neuropeptide signaling pathway"/>
    <property type="evidence" value="ECO:0007669"/>
    <property type="project" value="UniProtKB-KW"/>
</dbReference>
<dbReference type="GO" id="GO:0031854">
    <property type="term" value="F:orexigenic neuropeptide QRFP receptor binding"/>
    <property type="evidence" value="ECO:0007669"/>
    <property type="project" value="InterPro"/>
</dbReference>
<dbReference type="Pfam" id="PF11109">
    <property type="entry name" value="RFamide_26RFa"/>
    <property type="match status" value="2"/>
</dbReference>
<dbReference type="PANTHER" id="PTHR36476:SF1">
    <property type="entry name" value="OREXIGENIC NEUROPEPTIDE QRFP"/>
    <property type="match status" value="1"/>
</dbReference>
<evidence type="ECO:0000256" key="6">
    <source>
        <dbReference type="SAM" id="SignalP"/>
    </source>
</evidence>